<organism evidence="3 4">
    <name type="scientific">Thraustotheca clavata</name>
    <dbReference type="NCBI Taxonomy" id="74557"/>
    <lineage>
        <taxon>Eukaryota</taxon>
        <taxon>Sar</taxon>
        <taxon>Stramenopiles</taxon>
        <taxon>Oomycota</taxon>
        <taxon>Saprolegniomycetes</taxon>
        <taxon>Saprolegniales</taxon>
        <taxon>Achlyaceae</taxon>
        <taxon>Thraustotheca</taxon>
    </lineage>
</organism>
<evidence type="ECO:0000313" key="3">
    <source>
        <dbReference type="EMBL" id="OQR91401.1"/>
    </source>
</evidence>
<reference evidence="3 4" key="1">
    <citation type="journal article" date="2014" name="Genome Biol. Evol.">
        <title>The secreted proteins of Achlya hypogyna and Thraustotheca clavata identify the ancestral oomycete secretome and reveal gene acquisitions by horizontal gene transfer.</title>
        <authorList>
            <person name="Misner I."/>
            <person name="Blouin N."/>
            <person name="Leonard G."/>
            <person name="Richards T.A."/>
            <person name="Lane C.E."/>
        </authorList>
    </citation>
    <scope>NUCLEOTIDE SEQUENCE [LARGE SCALE GENOMIC DNA]</scope>
    <source>
        <strain evidence="3 4">ATCC 34112</strain>
    </source>
</reference>
<comment type="caution">
    <text evidence="3">The sequence shown here is derived from an EMBL/GenBank/DDBJ whole genome shotgun (WGS) entry which is preliminary data.</text>
</comment>
<evidence type="ECO:0000256" key="1">
    <source>
        <dbReference type="SAM" id="Coils"/>
    </source>
</evidence>
<proteinExistence type="predicted"/>
<dbReference type="AlphaFoldDB" id="A0A1V9Z0C0"/>
<feature type="coiled-coil region" evidence="1">
    <location>
        <begin position="880"/>
        <end position="914"/>
    </location>
</feature>
<feature type="compositionally biased region" description="Basic and acidic residues" evidence="2">
    <location>
        <begin position="224"/>
        <end position="234"/>
    </location>
</feature>
<evidence type="ECO:0000256" key="2">
    <source>
        <dbReference type="SAM" id="MobiDB-lite"/>
    </source>
</evidence>
<feature type="region of interest" description="Disordered" evidence="2">
    <location>
        <begin position="50"/>
        <end position="129"/>
    </location>
</feature>
<feature type="region of interest" description="Disordered" evidence="2">
    <location>
        <begin position="993"/>
        <end position="1015"/>
    </location>
</feature>
<feature type="coiled-coil region" evidence="1">
    <location>
        <begin position="568"/>
        <end position="637"/>
    </location>
</feature>
<feature type="coiled-coil region" evidence="1">
    <location>
        <begin position="802"/>
        <end position="847"/>
    </location>
</feature>
<dbReference type="EMBL" id="JNBS01002429">
    <property type="protein sequence ID" value="OQR91401.1"/>
    <property type="molecule type" value="Genomic_DNA"/>
</dbReference>
<feature type="compositionally biased region" description="Polar residues" evidence="2">
    <location>
        <begin position="1055"/>
        <end position="1085"/>
    </location>
</feature>
<dbReference type="Proteomes" id="UP000243217">
    <property type="component" value="Unassembled WGS sequence"/>
</dbReference>
<feature type="non-terminal residue" evidence="3">
    <location>
        <position position="1175"/>
    </location>
</feature>
<feature type="compositionally biased region" description="Basic and acidic residues" evidence="2">
    <location>
        <begin position="244"/>
        <end position="264"/>
    </location>
</feature>
<keyword evidence="4" id="KW-1185">Reference proteome</keyword>
<feature type="compositionally biased region" description="Polar residues" evidence="2">
    <location>
        <begin position="451"/>
        <end position="473"/>
    </location>
</feature>
<dbReference type="PANTHER" id="PTHR23159">
    <property type="entry name" value="CENTROSOMAL PROTEIN 2"/>
    <property type="match status" value="1"/>
</dbReference>
<name>A0A1V9Z0C0_9STRA</name>
<feature type="coiled-coil region" evidence="1">
    <location>
        <begin position="669"/>
        <end position="768"/>
    </location>
</feature>
<accession>A0A1V9Z0C0</accession>
<feature type="region of interest" description="Disordered" evidence="2">
    <location>
        <begin position="1"/>
        <end position="30"/>
    </location>
</feature>
<protein>
    <submittedName>
        <fullName evidence="3">Uncharacterized protein</fullName>
    </submittedName>
</protein>
<feature type="compositionally biased region" description="Basic and acidic residues" evidence="2">
    <location>
        <begin position="326"/>
        <end position="343"/>
    </location>
</feature>
<feature type="region of interest" description="Disordered" evidence="2">
    <location>
        <begin position="159"/>
        <end position="552"/>
    </location>
</feature>
<dbReference type="STRING" id="74557.A0A1V9Z0C0"/>
<feature type="compositionally biased region" description="Basic and acidic residues" evidence="2">
    <location>
        <begin position="192"/>
        <end position="207"/>
    </location>
</feature>
<sequence length="1175" mass="133267">MSSFGDLVPIGKKEDKKKSNDLTSGLISIGGKKSAVEKDDIVDDFDLDDLLSDTTNKKSDESSGKSKKKSKSKSKSSPKSKDKKNKKKDKTSHFALEDSTELGTSQDTFSYLDKPTKMEDDFPKDKKGNMQNLDEEFAKALGFDESEFRSAVSPEKYDIQAPAPVIQDKVVEPSPPIQDKYSISSSFFEDDSATKVKEDVNFTSDRRGRGRRGSNSAFDDNEDPFAKKPAKIDNLDLFGSSSRRQNDTSKAEESSKPTIQKEEAPIAEDVPAFPWMKKKAEPQITPTPDTSDTPTFPWMKKKQEQSEKVNDDEGKKETPNFPWMKKKQDTEQETKSNIDDPPKSDMPSFPWTKPKAEAPKEPTVIKQKTPPKASEDDLPSFPWMKKKTSEPTPIESPLSEPLKRQDNSLQNEKANELPQETPRLQLKPEPIPETVSLPSPPRSVDEKDLEPTSSSPEKPDITNTLTVETSSKARSILFKAVVETTTVRPASPPRRTSIETLSSPPSSPQHRAGNNDKVSSPKPSVSPPRVSSYSPTTEEVSPHRLSPASRGTFLDNTTIVPAFISHQLEESQSQIASLETQLQTNISEKNALQAAHDEVVEKLNQETQRTATLTVELASATTALNNMKNEVSLLQADKVSSNELVGALRNQSQAMTIELTTFRAQAATSLDLQAQINQMVNEKAMLKSELDSIAAKLAQAQRELVHEQSLHIQSVERFKRLEHEREQEALQQQRWRDEENRHAEKEAVERLLTQVRAAVSNLKGLQENVAFGKTETEARMMGENESRSRLLMEMEGSCKAYMTRTQEECHRLQALLSTLETTMRTLRGEHMEEKERLRCEQARLEELAMHFKSQTALLQERTDTNTKVVSQTLASYIQDIRIAEARMHKRREQIQEEERSLHMARATFAAQQEEALRDQRMTQERNQLETKRVEEKLFRLRSEKKAFEELIDSYASEMEALEDMQRHLDEEKIALQEAAQTVEAMAEKVKAASEASAASERNAAHEKQQASAMLQSAQDERLLLSKKWSEIEERERRLQEEIRYMDTARRKLTQERSSVLNQRRQSRQPLASSEPTQFERQTPISQYIPPTKQQRYDKPIVNQTYTSLSDPTGLSPAFRNEMEQFWKQAQLPTRSSSQLSDRMFMACVGLDHSKYTPRQQTFMYKKPPGANNSFM</sequence>
<feature type="compositionally biased region" description="Basic and acidic residues" evidence="2">
    <location>
        <begin position="114"/>
        <end position="128"/>
    </location>
</feature>
<feature type="compositionally biased region" description="Basic and acidic residues" evidence="2">
    <location>
        <begin position="11"/>
        <end position="20"/>
    </location>
</feature>
<keyword evidence="1" id="KW-0175">Coiled coil</keyword>
<feature type="compositionally biased region" description="Basic residues" evidence="2">
    <location>
        <begin position="65"/>
        <end position="90"/>
    </location>
</feature>
<feature type="compositionally biased region" description="Low complexity" evidence="2">
    <location>
        <begin position="518"/>
        <end position="535"/>
    </location>
</feature>
<feature type="region of interest" description="Disordered" evidence="2">
    <location>
        <begin position="1053"/>
        <end position="1095"/>
    </location>
</feature>
<gene>
    <name evidence="3" type="ORF">THRCLA_09005</name>
</gene>
<feature type="compositionally biased region" description="Low complexity" evidence="2">
    <location>
        <begin position="282"/>
        <end position="297"/>
    </location>
</feature>
<feature type="compositionally biased region" description="Basic and acidic residues" evidence="2">
    <location>
        <begin position="55"/>
        <end position="64"/>
    </location>
</feature>
<feature type="compositionally biased region" description="Basic and acidic residues" evidence="2">
    <location>
        <begin position="301"/>
        <end position="318"/>
    </location>
</feature>
<dbReference type="OrthoDB" id="79427at2759"/>
<dbReference type="PANTHER" id="PTHR23159:SF31">
    <property type="entry name" value="CENTROSOME-ASSOCIATED PROTEIN CEP250 ISOFORM X1"/>
    <property type="match status" value="1"/>
</dbReference>
<evidence type="ECO:0000313" key="4">
    <source>
        <dbReference type="Proteomes" id="UP000243217"/>
    </source>
</evidence>